<proteinExistence type="inferred from homology"/>
<dbReference type="EMBL" id="AJYK02000026">
    <property type="protein sequence ID" value="OEF27753.1"/>
    <property type="molecule type" value="Genomic_DNA"/>
</dbReference>
<dbReference type="eggNOG" id="COG1678">
    <property type="taxonomic scope" value="Bacteria"/>
</dbReference>
<dbReference type="Pfam" id="PF02622">
    <property type="entry name" value="DUF179"/>
    <property type="match status" value="1"/>
</dbReference>
<comment type="similarity">
    <text evidence="1 2">Belongs to the UPF0301 (AlgH) family.</text>
</comment>
<gene>
    <name evidence="3" type="ORF">A1QC_14380</name>
</gene>
<sequence>MNLTDHFLIAMPSMTDSSFSRSVIYICEHNEDGAMGLVINDAVGIDVGNMLKQIDVQPVHPQVCTQSLSTPVLNGGPVASDRGFVLHTPKDTYQSSIDVTPDLSVTTSKDILTVLGTEAEPKHYLVTLGYSGWDAGQLEQELLDNSWLTTPADMDIIFHTPAHSRWKKAVQSLGINVAQLSDQAGHA</sequence>
<evidence type="ECO:0000256" key="1">
    <source>
        <dbReference type="ARBA" id="ARBA00009600"/>
    </source>
</evidence>
<dbReference type="NCBIfam" id="NF001266">
    <property type="entry name" value="PRK00228.1-1"/>
    <property type="match status" value="1"/>
</dbReference>
<dbReference type="AlphaFoldDB" id="A0A1E5E4I2"/>
<evidence type="ECO:0000256" key="2">
    <source>
        <dbReference type="HAMAP-Rule" id="MF_00758"/>
    </source>
</evidence>
<evidence type="ECO:0000313" key="3">
    <source>
        <dbReference type="EMBL" id="OEF27753.1"/>
    </source>
</evidence>
<dbReference type="InterPro" id="IPR003774">
    <property type="entry name" value="AlgH-like"/>
</dbReference>
<dbReference type="HAMAP" id="MF_00758">
    <property type="entry name" value="UPF0301"/>
    <property type="match status" value="1"/>
</dbReference>
<keyword evidence="4" id="KW-1185">Reference proteome</keyword>
<dbReference type="OrthoDB" id="9807486at2"/>
<dbReference type="Gene3D" id="3.40.1740.10">
    <property type="entry name" value="VC0467-like"/>
    <property type="match status" value="1"/>
</dbReference>
<dbReference type="STRING" id="1188252.A1QC_14380"/>
<protein>
    <recommendedName>
        <fullName evidence="2">UPF0301 protein A1QC_14380</fullName>
    </recommendedName>
</protein>
<evidence type="ECO:0000313" key="4">
    <source>
        <dbReference type="Proteomes" id="UP000094070"/>
    </source>
</evidence>
<dbReference type="SUPFAM" id="SSF143456">
    <property type="entry name" value="VC0467-like"/>
    <property type="match status" value="1"/>
</dbReference>
<name>A0A1E5E4I2_9VIBR</name>
<accession>A0A1E5E4I2</accession>
<dbReference type="PANTHER" id="PTHR30327">
    <property type="entry name" value="UNCHARACTERIZED PROTEIN YQGE"/>
    <property type="match status" value="1"/>
</dbReference>
<dbReference type="RefSeq" id="WP_017024153.1">
    <property type="nucleotide sequence ID" value="NZ_AJYK02000026.1"/>
</dbReference>
<dbReference type="GO" id="GO:0005829">
    <property type="term" value="C:cytosol"/>
    <property type="evidence" value="ECO:0007669"/>
    <property type="project" value="TreeGrafter"/>
</dbReference>
<dbReference type="Gene3D" id="3.30.70.1300">
    <property type="entry name" value="VC0467-like domains"/>
    <property type="match status" value="1"/>
</dbReference>
<dbReference type="Proteomes" id="UP000094070">
    <property type="component" value="Unassembled WGS sequence"/>
</dbReference>
<dbReference type="PANTHER" id="PTHR30327:SF1">
    <property type="entry name" value="UPF0301 PROTEIN YQGE"/>
    <property type="match status" value="1"/>
</dbReference>
<organism evidence="3 4">
    <name type="scientific">Vibrio rumoiensis 1S-45</name>
    <dbReference type="NCBI Taxonomy" id="1188252"/>
    <lineage>
        <taxon>Bacteria</taxon>
        <taxon>Pseudomonadati</taxon>
        <taxon>Pseudomonadota</taxon>
        <taxon>Gammaproteobacteria</taxon>
        <taxon>Vibrionales</taxon>
        <taxon>Vibrionaceae</taxon>
        <taxon>Vibrio</taxon>
    </lineage>
</organism>
<comment type="caution">
    <text evidence="3">The sequence shown here is derived from an EMBL/GenBank/DDBJ whole genome shotgun (WGS) entry which is preliminary data.</text>
</comment>
<reference evidence="3 4" key="1">
    <citation type="journal article" date="2012" name="Science">
        <title>Ecological populations of bacteria act as socially cohesive units of antibiotic production and resistance.</title>
        <authorList>
            <person name="Cordero O.X."/>
            <person name="Wildschutte H."/>
            <person name="Kirkup B."/>
            <person name="Proehl S."/>
            <person name="Ngo L."/>
            <person name="Hussain F."/>
            <person name="Le Roux F."/>
            <person name="Mincer T."/>
            <person name="Polz M.F."/>
        </authorList>
    </citation>
    <scope>NUCLEOTIDE SEQUENCE [LARGE SCALE GENOMIC DNA]</scope>
    <source>
        <strain evidence="3 4">1S-45</strain>
    </source>
</reference>